<dbReference type="EnsemblMetazoa" id="PPA33633.1">
    <property type="protein sequence ID" value="PPA33633.1"/>
    <property type="gene ID" value="WBGene00272002"/>
</dbReference>
<dbReference type="Pfam" id="PF00917">
    <property type="entry name" value="MATH"/>
    <property type="match status" value="1"/>
</dbReference>
<accession>A0A2A6BNV1</accession>
<dbReference type="SUPFAM" id="SSF49599">
    <property type="entry name" value="TRAF domain-like"/>
    <property type="match status" value="1"/>
</dbReference>
<proteinExistence type="predicted"/>
<dbReference type="OrthoDB" id="7789555at2759"/>
<evidence type="ECO:0000313" key="1">
    <source>
        <dbReference type="EnsemblMetazoa" id="PPA33633.1"/>
    </source>
</evidence>
<dbReference type="PROSITE" id="PS50144">
    <property type="entry name" value="MATH"/>
    <property type="match status" value="1"/>
</dbReference>
<evidence type="ECO:0000313" key="2">
    <source>
        <dbReference type="Proteomes" id="UP000005239"/>
    </source>
</evidence>
<dbReference type="Pfam" id="PF22486">
    <property type="entry name" value="MATH_2"/>
    <property type="match status" value="1"/>
</dbReference>
<dbReference type="SMART" id="SM00061">
    <property type="entry name" value="MATH"/>
    <property type="match status" value="1"/>
</dbReference>
<organism evidence="1 2">
    <name type="scientific">Pristionchus pacificus</name>
    <name type="common">Parasitic nematode worm</name>
    <dbReference type="NCBI Taxonomy" id="54126"/>
    <lineage>
        <taxon>Eukaryota</taxon>
        <taxon>Metazoa</taxon>
        <taxon>Ecdysozoa</taxon>
        <taxon>Nematoda</taxon>
        <taxon>Chromadorea</taxon>
        <taxon>Rhabditida</taxon>
        <taxon>Rhabditina</taxon>
        <taxon>Diplogasteromorpha</taxon>
        <taxon>Diplogasteroidea</taxon>
        <taxon>Neodiplogasteridae</taxon>
        <taxon>Pristionchus</taxon>
    </lineage>
</organism>
<dbReference type="AlphaFoldDB" id="A0A2A6BNV1"/>
<dbReference type="PANTHER" id="PTHR47022:SF1">
    <property type="entry name" value="BTB AND MATH DOMAIN-CONTAINING PROTEIN 36-RELATED"/>
    <property type="match status" value="1"/>
</dbReference>
<reference evidence="1" key="2">
    <citation type="submission" date="2022-06" db="UniProtKB">
        <authorList>
            <consortium name="EnsemblMetazoa"/>
        </authorList>
    </citation>
    <scope>IDENTIFICATION</scope>
    <source>
        <strain evidence="1">PS312</strain>
    </source>
</reference>
<dbReference type="InterPro" id="IPR002083">
    <property type="entry name" value="MATH/TRAF_dom"/>
</dbReference>
<dbReference type="InterPro" id="IPR008974">
    <property type="entry name" value="TRAF-like"/>
</dbReference>
<gene>
    <name evidence="1" type="primary">WBGene00272002</name>
</gene>
<dbReference type="CDD" id="cd00121">
    <property type="entry name" value="MATH"/>
    <property type="match status" value="1"/>
</dbReference>
<accession>A0A8R1ULD5</accession>
<reference evidence="2" key="1">
    <citation type="journal article" date="2008" name="Nat. Genet.">
        <title>The Pristionchus pacificus genome provides a unique perspective on nematode lifestyle and parasitism.</title>
        <authorList>
            <person name="Dieterich C."/>
            <person name="Clifton S.W."/>
            <person name="Schuster L.N."/>
            <person name="Chinwalla A."/>
            <person name="Delehaunty K."/>
            <person name="Dinkelacker I."/>
            <person name="Fulton L."/>
            <person name="Fulton R."/>
            <person name="Godfrey J."/>
            <person name="Minx P."/>
            <person name="Mitreva M."/>
            <person name="Roeseler W."/>
            <person name="Tian H."/>
            <person name="Witte H."/>
            <person name="Yang S.P."/>
            <person name="Wilson R.K."/>
            <person name="Sommer R.J."/>
        </authorList>
    </citation>
    <scope>NUCLEOTIDE SEQUENCE [LARGE SCALE GENOMIC DNA]</scope>
    <source>
        <strain evidence="2">PS312</strain>
    </source>
</reference>
<keyword evidence="2" id="KW-1185">Reference proteome</keyword>
<dbReference type="PANTHER" id="PTHR47022">
    <property type="entry name" value="BTB AND MATH DOMAIN-CONTAINING PROTEIN 36-RELATED"/>
    <property type="match status" value="1"/>
</dbReference>
<sequence>MAKHNYSMQLSQNVLGLARDSKELLQAAILSLKDELAKKDKEIEKCKIDAAQKDVRIKELEAEVIQLKAVSSRKRRINDEDMVILRRALEKIDRNTSDLCNYQQKTTETTIRARFTGVSNLKLAYSSSMKVAGMDWAIATCSSTEKNTKCFSANLCVITNPIPDAWSCSVFYTMKLIQQTRGESYSTSHERVFSSEKPSWGTNNFISFKELLDPLNDYVKDDAIIMEVDLKIFVMGKRCGEVVPVEVKVETKEDSDSKAGLLAEKELENATSSFFNTLQGKNRKIKELENKVLRFAGGKDSDDNRVVLNAKRTRMDELYDTKNKITTATIRSKFNISDLSLVFSTKRRVAGIDWAISVATMNRGSTKYLSAYLNMLSARIPQDWSCSVSYTIKLIEHRIGIPYFRNEVKEFTSKVVAIDGSTIVINLGSEPKKFQFDGIYGENSLQGVLGQTEVFLMESTLINMEKKLILADKYSCQKIMGALGQAEAFLMETISIKVEKKMILADQYNMQKLMSKLACLSMAYLPNQFKAPSEFTNVILVVEGKKLHVSKEEAREQAEKFLIETNSVKVGRKVALAGQYNLEKVMVRKELCKIP</sequence>
<dbReference type="Proteomes" id="UP000005239">
    <property type="component" value="Unassembled WGS sequence"/>
</dbReference>
<dbReference type="Gene3D" id="2.60.210.10">
    <property type="entry name" value="Apoptosis, Tumor Necrosis Factor Receptor Associated Protein 2, Chain A"/>
    <property type="match status" value="1"/>
</dbReference>
<name>A0A2A6BNV1_PRIPA</name>
<protein>
    <submittedName>
        <fullName evidence="1">MATH domain-containing protein</fullName>
    </submittedName>
</protein>